<evidence type="ECO:0000259" key="4">
    <source>
        <dbReference type="Pfam" id="PF13817"/>
    </source>
</evidence>
<dbReference type="NCBIfam" id="NF033517">
    <property type="entry name" value="transpos_IS66"/>
    <property type="match status" value="1"/>
</dbReference>
<gene>
    <name evidence="5" type="ORF">DW775_15425</name>
</gene>
<accession>A0A414HRI2</accession>
<evidence type="ECO:0000313" key="6">
    <source>
        <dbReference type="Proteomes" id="UP000284835"/>
    </source>
</evidence>
<name>A0A414HRI2_9FIRM</name>
<dbReference type="InterPro" id="IPR039552">
    <property type="entry name" value="IS66_C"/>
</dbReference>
<evidence type="ECO:0000313" key="5">
    <source>
        <dbReference type="EMBL" id="RHD89894.1"/>
    </source>
</evidence>
<dbReference type="Pfam" id="PF03050">
    <property type="entry name" value="DDE_Tnp_IS66"/>
    <property type="match status" value="1"/>
</dbReference>
<dbReference type="EMBL" id="QSJS01000038">
    <property type="protein sequence ID" value="RHD89894.1"/>
    <property type="molecule type" value="Genomic_DNA"/>
</dbReference>
<feature type="coiled-coil region" evidence="1">
    <location>
        <begin position="58"/>
        <end position="99"/>
    </location>
</feature>
<proteinExistence type="predicted"/>
<reference evidence="5 6" key="1">
    <citation type="submission" date="2018-08" db="EMBL/GenBank/DDBJ databases">
        <title>A genome reference for cultivated species of the human gut microbiota.</title>
        <authorList>
            <person name="Zou Y."/>
            <person name="Xue W."/>
            <person name="Luo G."/>
        </authorList>
    </citation>
    <scope>NUCLEOTIDE SEQUENCE [LARGE SCALE GENOMIC DNA]</scope>
    <source>
        <strain evidence="5 6">AM30-13AC</strain>
    </source>
</reference>
<dbReference type="Proteomes" id="UP000284835">
    <property type="component" value="Unassembled WGS sequence"/>
</dbReference>
<evidence type="ECO:0000259" key="3">
    <source>
        <dbReference type="Pfam" id="PF13007"/>
    </source>
</evidence>
<dbReference type="PANTHER" id="PTHR33678">
    <property type="entry name" value="BLL1576 PROTEIN"/>
    <property type="match status" value="1"/>
</dbReference>
<feature type="domain" description="Transposase TnpC homeodomain" evidence="3">
    <location>
        <begin position="89"/>
        <end position="146"/>
    </location>
</feature>
<evidence type="ECO:0000256" key="1">
    <source>
        <dbReference type="SAM" id="Coils"/>
    </source>
</evidence>
<protein>
    <submittedName>
        <fullName evidence="5">IS66 family transposase</fullName>
    </submittedName>
</protein>
<sequence length="589" mass="67465">MSLTKGTVYFYLSSIFINCPFPSCSGIMVLSMQEVLVMIQLSDEQLNNLGKEALIVIASSLQDQLLALQSQLDHANAQLSDNNRQIELLTEQIRIMNQRFFGRKSEASVSEVDGQISLFDSFNEVKYLNQNSSKEPEITEVIIPSYHRKKSVGKRDADLSGLPARIIEHTLSAEELATSFPDGYKELPEEVYKRLHIIPETFIVDEHHVHVYASKSNDGTILKAPRPKDLFRNSIATPALVASIINGKYTNALPLERQAKTFKTNGIQLSTNTMANWVIKSTDVYLSLIYDHLHELIYDSKVIYADESSVKVMRIDHTKIKNGKKTYMWVYRNRPLRGTHPIVLFDWQPSRHSDHPREFLKTFSGTVVTDGYQVYHKLAKERWDLKVAGCWVHARRPFAEFIKSVGQDASKWSIAQEAYSLITEIMHIANTFDDFSATERKKQRHLVLSEKVDAYFAWAKQKYSQVTHNSTIGKALAYSINQEDYLRVFLSDGNVPMDNNYAEQTIRPFTIGRKNFIMIESSNGAKASAILYSLVETAKANMINTFEYFNLLLTKIPQHMDDKDFKFIDDLLPWSPRVQKECPSRYKKS</sequence>
<dbReference type="PANTHER" id="PTHR33678:SF2">
    <property type="match status" value="1"/>
</dbReference>
<feature type="domain" description="Transposase IS66 central" evidence="2">
    <location>
        <begin position="234"/>
        <end position="526"/>
    </location>
</feature>
<keyword evidence="1" id="KW-0175">Coiled coil</keyword>
<comment type="caution">
    <text evidence="5">The sequence shown here is derived from an EMBL/GenBank/DDBJ whole genome shotgun (WGS) entry which is preliminary data.</text>
</comment>
<dbReference type="Pfam" id="PF13817">
    <property type="entry name" value="DDE_Tnp_IS66_C"/>
    <property type="match status" value="1"/>
</dbReference>
<dbReference type="AlphaFoldDB" id="A0A414HRI2"/>
<feature type="domain" description="Transposase IS66 C-terminal" evidence="4">
    <location>
        <begin position="533"/>
        <end position="574"/>
    </location>
</feature>
<dbReference type="InterPro" id="IPR004291">
    <property type="entry name" value="Transposase_IS66_central"/>
</dbReference>
<dbReference type="Pfam" id="PF13007">
    <property type="entry name" value="LZ_Tnp_IS66"/>
    <property type="match status" value="1"/>
</dbReference>
<dbReference type="InterPro" id="IPR024463">
    <property type="entry name" value="Transposase_TnpC_homeodom"/>
</dbReference>
<dbReference type="InterPro" id="IPR052344">
    <property type="entry name" value="Transposase-related"/>
</dbReference>
<organism evidence="5 6">
    <name type="scientific">Agathobacter rectalis</name>
    <dbReference type="NCBI Taxonomy" id="39491"/>
    <lineage>
        <taxon>Bacteria</taxon>
        <taxon>Bacillati</taxon>
        <taxon>Bacillota</taxon>
        <taxon>Clostridia</taxon>
        <taxon>Lachnospirales</taxon>
        <taxon>Lachnospiraceae</taxon>
        <taxon>Agathobacter</taxon>
    </lineage>
</organism>
<evidence type="ECO:0000259" key="2">
    <source>
        <dbReference type="Pfam" id="PF03050"/>
    </source>
</evidence>